<dbReference type="Pfam" id="PF20150">
    <property type="entry name" value="2EXR"/>
    <property type="match status" value="1"/>
</dbReference>
<evidence type="ECO:0000259" key="1">
    <source>
        <dbReference type="Pfam" id="PF20150"/>
    </source>
</evidence>
<evidence type="ECO:0000313" key="2">
    <source>
        <dbReference type="EMBL" id="KAK4240431.1"/>
    </source>
</evidence>
<dbReference type="PANTHER" id="PTHR35910:SF6">
    <property type="entry name" value="2EXR DOMAIN-CONTAINING PROTEIN"/>
    <property type="match status" value="1"/>
</dbReference>
<feature type="domain" description="2EXR" evidence="1">
    <location>
        <begin position="42"/>
        <end position="172"/>
    </location>
</feature>
<protein>
    <recommendedName>
        <fullName evidence="1">2EXR domain-containing protein</fullName>
    </recommendedName>
</protein>
<name>A0AAN7CF33_9PEZI</name>
<dbReference type="AlphaFoldDB" id="A0AAN7CF33"/>
<comment type="caution">
    <text evidence="2">The sequence shown here is derived from an EMBL/GenBank/DDBJ whole genome shotgun (WGS) entry which is preliminary data.</text>
</comment>
<proteinExistence type="predicted"/>
<evidence type="ECO:0000313" key="3">
    <source>
        <dbReference type="Proteomes" id="UP001303760"/>
    </source>
</evidence>
<organism evidence="2 3">
    <name type="scientific">Achaetomium macrosporum</name>
    <dbReference type="NCBI Taxonomy" id="79813"/>
    <lineage>
        <taxon>Eukaryota</taxon>
        <taxon>Fungi</taxon>
        <taxon>Dikarya</taxon>
        <taxon>Ascomycota</taxon>
        <taxon>Pezizomycotina</taxon>
        <taxon>Sordariomycetes</taxon>
        <taxon>Sordariomycetidae</taxon>
        <taxon>Sordariales</taxon>
        <taxon>Chaetomiaceae</taxon>
        <taxon>Achaetomium</taxon>
    </lineage>
</organism>
<reference evidence="2" key="2">
    <citation type="submission" date="2023-05" db="EMBL/GenBank/DDBJ databases">
        <authorList>
            <consortium name="Lawrence Berkeley National Laboratory"/>
            <person name="Steindorff A."/>
            <person name="Hensen N."/>
            <person name="Bonometti L."/>
            <person name="Westerberg I."/>
            <person name="Brannstrom I.O."/>
            <person name="Guillou S."/>
            <person name="Cros-Aarteil S."/>
            <person name="Calhoun S."/>
            <person name="Haridas S."/>
            <person name="Kuo A."/>
            <person name="Mondo S."/>
            <person name="Pangilinan J."/>
            <person name="Riley R."/>
            <person name="Labutti K."/>
            <person name="Andreopoulos B."/>
            <person name="Lipzen A."/>
            <person name="Chen C."/>
            <person name="Yanf M."/>
            <person name="Daum C."/>
            <person name="Ng V."/>
            <person name="Clum A."/>
            <person name="Ohm R."/>
            <person name="Martin F."/>
            <person name="Silar P."/>
            <person name="Natvig D."/>
            <person name="Lalanne C."/>
            <person name="Gautier V."/>
            <person name="Ament-Velasquez S.L."/>
            <person name="Kruys A."/>
            <person name="Hutchinson M.I."/>
            <person name="Powell A.J."/>
            <person name="Barry K."/>
            <person name="Miller A.N."/>
            <person name="Grigoriev I.V."/>
            <person name="Debuchy R."/>
            <person name="Gladieux P."/>
            <person name="Thoren M.H."/>
            <person name="Johannesson H."/>
        </authorList>
    </citation>
    <scope>NUCLEOTIDE SEQUENCE</scope>
    <source>
        <strain evidence="2">CBS 532.94</strain>
    </source>
</reference>
<reference evidence="2" key="1">
    <citation type="journal article" date="2023" name="Mol. Phylogenet. Evol.">
        <title>Genome-scale phylogeny and comparative genomics of the fungal order Sordariales.</title>
        <authorList>
            <person name="Hensen N."/>
            <person name="Bonometti L."/>
            <person name="Westerberg I."/>
            <person name="Brannstrom I.O."/>
            <person name="Guillou S."/>
            <person name="Cros-Aarteil S."/>
            <person name="Calhoun S."/>
            <person name="Haridas S."/>
            <person name="Kuo A."/>
            <person name="Mondo S."/>
            <person name="Pangilinan J."/>
            <person name="Riley R."/>
            <person name="LaButti K."/>
            <person name="Andreopoulos B."/>
            <person name="Lipzen A."/>
            <person name="Chen C."/>
            <person name="Yan M."/>
            <person name="Daum C."/>
            <person name="Ng V."/>
            <person name="Clum A."/>
            <person name="Steindorff A."/>
            <person name="Ohm R.A."/>
            <person name="Martin F."/>
            <person name="Silar P."/>
            <person name="Natvig D.O."/>
            <person name="Lalanne C."/>
            <person name="Gautier V."/>
            <person name="Ament-Velasquez S.L."/>
            <person name="Kruys A."/>
            <person name="Hutchinson M.I."/>
            <person name="Powell A.J."/>
            <person name="Barry K."/>
            <person name="Miller A.N."/>
            <person name="Grigoriev I.V."/>
            <person name="Debuchy R."/>
            <person name="Gladieux P."/>
            <person name="Hiltunen Thoren M."/>
            <person name="Johannesson H."/>
        </authorList>
    </citation>
    <scope>NUCLEOTIDE SEQUENCE</scope>
    <source>
        <strain evidence="2">CBS 532.94</strain>
    </source>
</reference>
<dbReference type="Proteomes" id="UP001303760">
    <property type="component" value="Unassembled WGS sequence"/>
</dbReference>
<gene>
    <name evidence="2" type="ORF">C8A03DRAFT_42048</name>
</gene>
<accession>A0AAN7CF33</accession>
<keyword evidence="3" id="KW-1185">Reference proteome</keyword>
<sequence>MERSEHETTGLNKGTTEDTLVPRLYNDVYFNRAAGSAACDSFAPFPRLPTELRLLVWLFFLRRQRMIRLAIRAAPEWDEFWQSDTSTTESSDQHQSRYYTGRNHLGSPISGREYWLHIDPHGHAASLSPLLWVNREARREALGFYRIHLPYSVSAWRDSERVLYLNPEYDVLSFFDWLPNRQRLPDRDAVVAVLVDFLHDIRAYDRKGQGATHIALRFDDAWPAYAPTLSPAKLHLIAAASFAEILGTRLRSVLYHVRIRTPCRFQGGVNGEKHHFAQTRPLMSVSGFTRGAPLGVGDFRWFDTDPRWGVEYDIGSLTLRDDPIASFRGWKAMERAFGIAQREADDELRFYICPYQVFAEFSFSDLPMEGSWREHLADYLRREEEMWLESRGTSISRHGSLVDAETFCRMESVPRTAIGMWICPLEAFRSCKSPNGAWGRVYDLSRHRPGLLLFEV</sequence>
<dbReference type="EMBL" id="MU860040">
    <property type="protein sequence ID" value="KAK4240431.1"/>
    <property type="molecule type" value="Genomic_DNA"/>
</dbReference>
<dbReference type="PANTHER" id="PTHR35910">
    <property type="entry name" value="2EXR DOMAIN-CONTAINING PROTEIN"/>
    <property type="match status" value="1"/>
</dbReference>
<dbReference type="InterPro" id="IPR045518">
    <property type="entry name" value="2EXR"/>
</dbReference>